<dbReference type="AlphaFoldDB" id="A0A177EUA9"/>
<dbReference type="Proteomes" id="UP000077002">
    <property type="component" value="Unassembled WGS sequence"/>
</dbReference>
<dbReference type="EMBL" id="LVKK01000113">
    <property type="protein sequence ID" value="OAG35587.1"/>
    <property type="molecule type" value="Genomic_DNA"/>
</dbReference>
<dbReference type="RefSeq" id="XP_022507539.1">
    <property type="nucleotide sequence ID" value="XM_022660116.1"/>
</dbReference>
<protein>
    <submittedName>
        <fullName evidence="3">Uncharacterized protein</fullName>
    </submittedName>
</protein>
<organism evidence="3 4">
    <name type="scientific">Fonsecaea monophora</name>
    <dbReference type="NCBI Taxonomy" id="254056"/>
    <lineage>
        <taxon>Eukaryota</taxon>
        <taxon>Fungi</taxon>
        <taxon>Dikarya</taxon>
        <taxon>Ascomycota</taxon>
        <taxon>Pezizomycotina</taxon>
        <taxon>Eurotiomycetes</taxon>
        <taxon>Chaetothyriomycetidae</taxon>
        <taxon>Chaetothyriales</taxon>
        <taxon>Herpotrichiellaceae</taxon>
        <taxon>Fonsecaea</taxon>
    </lineage>
</organism>
<feature type="region of interest" description="Disordered" evidence="2">
    <location>
        <begin position="1"/>
        <end position="49"/>
    </location>
</feature>
<reference evidence="3 4" key="1">
    <citation type="submission" date="2016-03" db="EMBL/GenBank/DDBJ databases">
        <title>Draft genome sequence of the Fonsecaea monophora CBS 269.37.</title>
        <authorList>
            <person name="Bombassaro A."/>
            <person name="Vinicius W.A."/>
            <person name="De Hoog S."/>
            <person name="Sun J."/>
            <person name="Souza E.M."/>
            <person name="Raittz R.T."/>
            <person name="Costa F."/>
            <person name="Leao A.C."/>
            <person name="Tadra-Sfeir M.Z."/>
            <person name="Baura V."/>
            <person name="Balsanelli E."/>
            <person name="Pedrosa F.O."/>
            <person name="Moreno L.F."/>
            <person name="Steffens M.B."/>
            <person name="Xi L."/>
            <person name="Bocca A.L."/>
            <person name="Felipe M.S."/>
            <person name="Teixeira M."/>
            <person name="Telles Filho F.Q."/>
            <person name="Azevedo C.M."/>
            <person name="Gomes R."/>
            <person name="Vicente V.A."/>
        </authorList>
    </citation>
    <scope>NUCLEOTIDE SEQUENCE [LARGE SCALE GENOMIC DNA]</scope>
    <source>
        <strain evidence="3 4">CBS 269.37</strain>
    </source>
</reference>
<feature type="coiled-coil region" evidence="1">
    <location>
        <begin position="113"/>
        <end position="140"/>
    </location>
</feature>
<evidence type="ECO:0000256" key="1">
    <source>
        <dbReference type="SAM" id="Coils"/>
    </source>
</evidence>
<sequence length="354" mass="40737">MTYNTKTLSVSDIWMPEQEKPEQPQAQEKKKVPRQRLVKDENPKQTPGHFFDTAEIATSINIAMADYLIKAKKQPQKAQSESFRLLLNHLDFVHHGFSFWVGQLKEKPEWIDFRAASARLEALEDKLEELKKKILEVEQEFALERPAWDLATVSAIVLILDMELQSLESAPNTLGEVESEILQRLVLGPCDEIPDRAGTGLPAIFAVCISSEQVIWGECKARWWPFSLVDSTFCEMRLGRLPNDGDKLRERIAQFQKAWGNAKGDTGRMKELMEEGSIVPFKHDEELRAYHLCFDGRMRTFTRCRPCLKCSYVYVWGGQEEVVHEGKFNRVKNCAEDDVHLRLQQQLGENVQDD</sequence>
<evidence type="ECO:0000256" key="2">
    <source>
        <dbReference type="SAM" id="MobiDB-lite"/>
    </source>
</evidence>
<keyword evidence="1" id="KW-0175">Coiled coil</keyword>
<accession>A0A177EUA9</accession>
<comment type="caution">
    <text evidence="3">The sequence shown here is derived from an EMBL/GenBank/DDBJ whole genome shotgun (WGS) entry which is preliminary data.</text>
</comment>
<feature type="compositionally biased region" description="Basic and acidic residues" evidence="2">
    <location>
        <begin position="17"/>
        <end position="30"/>
    </location>
</feature>
<feature type="compositionally biased region" description="Polar residues" evidence="2">
    <location>
        <begin position="1"/>
        <end position="10"/>
    </location>
</feature>
<dbReference type="GeneID" id="34605317"/>
<dbReference type="OrthoDB" id="10373280at2759"/>
<evidence type="ECO:0000313" key="4">
    <source>
        <dbReference type="Proteomes" id="UP000077002"/>
    </source>
</evidence>
<gene>
    <name evidence="3" type="ORF">AYO21_10194</name>
</gene>
<evidence type="ECO:0000313" key="3">
    <source>
        <dbReference type="EMBL" id="OAG35587.1"/>
    </source>
</evidence>
<name>A0A177EUA9_9EURO</name>
<keyword evidence="4" id="KW-1185">Reference proteome</keyword>
<proteinExistence type="predicted"/>